<dbReference type="EMBL" id="AYRZ02000008">
    <property type="protein sequence ID" value="PHT74362.1"/>
    <property type="molecule type" value="Genomic_DNA"/>
</dbReference>
<evidence type="ECO:0000313" key="5">
    <source>
        <dbReference type="Proteomes" id="UP000222542"/>
    </source>
</evidence>
<dbReference type="PANTHER" id="PTHR34427:SF10">
    <property type="entry name" value="DUF4283 DOMAIN-CONTAINING PROTEIN"/>
    <property type="match status" value="1"/>
</dbReference>
<evidence type="ECO:0000313" key="4">
    <source>
        <dbReference type="EMBL" id="PHT74362.1"/>
    </source>
</evidence>
<dbReference type="Pfam" id="PF14111">
    <property type="entry name" value="DUF4283"/>
    <property type="match status" value="1"/>
</dbReference>
<dbReference type="GO" id="GO:0003723">
    <property type="term" value="F:RNA binding"/>
    <property type="evidence" value="ECO:0007669"/>
    <property type="project" value="UniProtKB-UniRule"/>
</dbReference>
<dbReference type="AlphaFoldDB" id="A0A2G2YX78"/>
<evidence type="ECO:0000256" key="2">
    <source>
        <dbReference type="PROSITE-ProRule" id="PRU00657"/>
    </source>
</evidence>
<dbReference type="STRING" id="4072.A0A2G2YX78"/>
<comment type="caution">
    <text evidence="4">The sequence shown here is derived from an EMBL/GenBank/DDBJ whole genome shotgun (WGS) entry which is preliminary data.</text>
</comment>
<dbReference type="Gramene" id="PHT74362">
    <property type="protein sequence ID" value="PHT74362"/>
    <property type="gene ID" value="T459_21639"/>
</dbReference>
<organism evidence="4 5">
    <name type="scientific">Capsicum annuum</name>
    <name type="common">Capsicum pepper</name>
    <dbReference type="NCBI Taxonomy" id="4072"/>
    <lineage>
        <taxon>Eukaryota</taxon>
        <taxon>Viridiplantae</taxon>
        <taxon>Streptophyta</taxon>
        <taxon>Embryophyta</taxon>
        <taxon>Tracheophyta</taxon>
        <taxon>Spermatophyta</taxon>
        <taxon>Magnoliopsida</taxon>
        <taxon>eudicotyledons</taxon>
        <taxon>Gunneridae</taxon>
        <taxon>Pentapetalae</taxon>
        <taxon>asterids</taxon>
        <taxon>lamiids</taxon>
        <taxon>Solanales</taxon>
        <taxon>Solanaceae</taxon>
        <taxon>Solanoideae</taxon>
        <taxon>Capsiceae</taxon>
        <taxon>Capsicum</taxon>
    </lineage>
</organism>
<dbReference type="PANTHER" id="PTHR34427">
    <property type="entry name" value="DUF4283 DOMAIN PROTEIN"/>
    <property type="match status" value="1"/>
</dbReference>
<dbReference type="GO" id="GO:0016891">
    <property type="term" value="F:RNA endonuclease activity producing 5'-phosphomonoesters, hydrolytic mechanism"/>
    <property type="evidence" value="ECO:0007669"/>
    <property type="project" value="InterPro"/>
</dbReference>
<dbReference type="Gene3D" id="3.30.160.380">
    <property type="entry name" value="Dicer dimerisation domain"/>
    <property type="match status" value="1"/>
</dbReference>
<dbReference type="InterPro" id="IPR038248">
    <property type="entry name" value="Dicer_dimer_sf"/>
</dbReference>
<keyword evidence="5" id="KW-1185">Reference proteome</keyword>
<evidence type="ECO:0000259" key="3">
    <source>
        <dbReference type="PROSITE" id="PS51327"/>
    </source>
</evidence>
<name>A0A2G2YX78_CAPAN</name>
<accession>A0A2G2YX78</accession>
<gene>
    <name evidence="4" type="ORF">T459_21639</name>
</gene>
<dbReference type="SUPFAM" id="SSF56219">
    <property type="entry name" value="DNase I-like"/>
    <property type="match status" value="1"/>
</dbReference>
<keyword evidence="2" id="KW-0694">RNA-binding</keyword>
<feature type="domain" description="Dicer dsRNA-binding fold" evidence="3">
    <location>
        <begin position="238"/>
        <end position="331"/>
    </location>
</feature>
<proteinExistence type="predicted"/>
<dbReference type="InterPro" id="IPR036691">
    <property type="entry name" value="Endo/exonu/phosph_ase_sf"/>
</dbReference>
<dbReference type="InterPro" id="IPR005034">
    <property type="entry name" value="Dicer_dimerisation"/>
</dbReference>
<protein>
    <recommendedName>
        <fullName evidence="3">Dicer dsRNA-binding fold domain-containing protein</fullName>
    </recommendedName>
</protein>
<dbReference type="Pfam" id="PF03368">
    <property type="entry name" value="Dicer_dimer"/>
    <property type="match status" value="1"/>
</dbReference>
<sequence>MKRSLMLKLWEEENGSPEKYAVKLSEEVNGSPEKLMQLSLIIKERGNIIHIEGGINPSQTILLQIYGHFNFTGSDVPTLWRIRRKEEETELRNHLEWARVLVKGGESRIPKEVKIECEGVGYVIQIWDETLTRFHAREDKVEVATGECVYAPNNREEREEEWWELAAVRCLFNGPWVVTGDFNVEHRSLLDGESYLRSVLAVEFEEIAKSEEVVEAKYLDDTLVFCGADEDQLKYLRIIFIRFEAISGLHINWGKRFFSPKPMFEYILSGEFYRCILTLPPNAAFQTVVGPEGRSTQLSRQLVCLDACKKLHQLGALNDHLLPFNEKPSQSDSVVQDKKSGAALIDNVLDATRTYMMFLFPIPKSVIEGLDVLRRNFLWQGNSDREFREVIIVPEIAINAGWSDIALKIDNFINNSMQQRFKQPPKQTIPYAKVVERSKWQQQHPKVSQLDGKGLLGRRSIIGFFERSETPTPADVKRWATLTWKKAFGVNVYEMTGHLFLFEFPNRHIAEQYCKENGFRETIRPN</sequence>
<dbReference type="InterPro" id="IPR025558">
    <property type="entry name" value="DUF4283"/>
</dbReference>
<reference evidence="4 5" key="1">
    <citation type="journal article" date="2014" name="Nat. Genet.">
        <title>Genome sequence of the hot pepper provides insights into the evolution of pungency in Capsicum species.</title>
        <authorList>
            <person name="Kim S."/>
            <person name="Park M."/>
            <person name="Yeom S.I."/>
            <person name="Kim Y.M."/>
            <person name="Lee J.M."/>
            <person name="Lee H.A."/>
            <person name="Seo E."/>
            <person name="Choi J."/>
            <person name="Cheong K."/>
            <person name="Kim K.T."/>
            <person name="Jung K."/>
            <person name="Lee G.W."/>
            <person name="Oh S.K."/>
            <person name="Bae C."/>
            <person name="Kim S.B."/>
            <person name="Lee H.Y."/>
            <person name="Kim S.Y."/>
            <person name="Kim M.S."/>
            <person name="Kang B.C."/>
            <person name="Jo Y.D."/>
            <person name="Yang H.B."/>
            <person name="Jeong H.J."/>
            <person name="Kang W.H."/>
            <person name="Kwon J.K."/>
            <person name="Shin C."/>
            <person name="Lim J.Y."/>
            <person name="Park J.H."/>
            <person name="Huh J.H."/>
            <person name="Kim J.S."/>
            <person name="Kim B.D."/>
            <person name="Cohen O."/>
            <person name="Paran I."/>
            <person name="Suh M.C."/>
            <person name="Lee S.B."/>
            <person name="Kim Y.K."/>
            <person name="Shin Y."/>
            <person name="Noh S.J."/>
            <person name="Park J."/>
            <person name="Seo Y.S."/>
            <person name="Kwon S.Y."/>
            <person name="Kim H.A."/>
            <person name="Park J.M."/>
            <person name="Kim H.J."/>
            <person name="Choi S.B."/>
            <person name="Bosland P.W."/>
            <person name="Reeves G."/>
            <person name="Jo S.H."/>
            <person name="Lee B.W."/>
            <person name="Cho H.T."/>
            <person name="Choi H.S."/>
            <person name="Lee M.S."/>
            <person name="Yu Y."/>
            <person name="Do Choi Y."/>
            <person name="Park B.S."/>
            <person name="van Deynze A."/>
            <person name="Ashrafi H."/>
            <person name="Hill T."/>
            <person name="Kim W.T."/>
            <person name="Pai H.S."/>
            <person name="Ahn H.K."/>
            <person name="Yeam I."/>
            <person name="Giovannoni J.J."/>
            <person name="Rose J.K."/>
            <person name="Sorensen I."/>
            <person name="Lee S.J."/>
            <person name="Kim R.W."/>
            <person name="Choi I.Y."/>
            <person name="Choi B.S."/>
            <person name="Lim J.S."/>
            <person name="Lee Y.H."/>
            <person name="Choi D."/>
        </authorList>
    </citation>
    <scope>NUCLEOTIDE SEQUENCE [LARGE SCALE GENOMIC DNA]</scope>
    <source>
        <strain evidence="5">cv. CM334</strain>
    </source>
</reference>
<keyword evidence="1" id="KW-0378">Hydrolase</keyword>
<evidence type="ECO:0000256" key="1">
    <source>
        <dbReference type="ARBA" id="ARBA00022801"/>
    </source>
</evidence>
<dbReference type="Proteomes" id="UP000222542">
    <property type="component" value="Unassembled WGS sequence"/>
</dbReference>
<dbReference type="PROSITE" id="PS51327">
    <property type="entry name" value="DICER_DSRBF"/>
    <property type="match status" value="1"/>
</dbReference>
<reference evidence="4 5" key="2">
    <citation type="journal article" date="2017" name="Genome Biol.">
        <title>New reference genome sequences of hot pepper reveal the massive evolution of plant disease-resistance genes by retroduplication.</title>
        <authorList>
            <person name="Kim S."/>
            <person name="Park J."/>
            <person name="Yeom S.I."/>
            <person name="Kim Y.M."/>
            <person name="Seo E."/>
            <person name="Kim K.T."/>
            <person name="Kim M.S."/>
            <person name="Lee J.M."/>
            <person name="Cheong K."/>
            <person name="Shin H.S."/>
            <person name="Kim S.B."/>
            <person name="Han K."/>
            <person name="Lee J."/>
            <person name="Park M."/>
            <person name="Lee H.A."/>
            <person name="Lee H.Y."/>
            <person name="Lee Y."/>
            <person name="Oh S."/>
            <person name="Lee J.H."/>
            <person name="Choi E."/>
            <person name="Choi E."/>
            <person name="Lee S.E."/>
            <person name="Jeon J."/>
            <person name="Kim H."/>
            <person name="Choi G."/>
            <person name="Song H."/>
            <person name="Lee J."/>
            <person name="Lee S.C."/>
            <person name="Kwon J.K."/>
            <person name="Lee H.Y."/>
            <person name="Koo N."/>
            <person name="Hong Y."/>
            <person name="Kim R.W."/>
            <person name="Kang W.H."/>
            <person name="Huh J.H."/>
            <person name="Kang B.C."/>
            <person name="Yang T.J."/>
            <person name="Lee Y.H."/>
            <person name="Bennetzen J.L."/>
            <person name="Choi D."/>
        </authorList>
    </citation>
    <scope>NUCLEOTIDE SEQUENCE [LARGE SCALE GENOMIC DNA]</scope>
    <source>
        <strain evidence="5">cv. CM334</strain>
    </source>
</reference>